<keyword evidence="2" id="KW-1185">Reference proteome</keyword>
<comment type="caution">
    <text evidence="1">The sequence shown here is derived from an EMBL/GenBank/DDBJ whole genome shotgun (WGS) entry which is preliminary data.</text>
</comment>
<protein>
    <recommendedName>
        <fullName evidence="3">Endonuclease/exonuclease/phosphatase domain-containing protein</fullName>
    </recommendedName>
</protein>
<reference evidence="1 2" key="1">
    <citation type="journal article" date="2020" name="Mol. Plant">
        <title>The Chromosome-Based Rubber Tree Genome Provides New Insights into Spurge Genome Evolution and Rubber Biosynthesis.</title>
        <authorList>
            <person name="Liu J."/>
            <person name="Shi C."/>
            <person name="Shi C.C."/>
            <person name="Li W."/>
            <person name="Zhang Q.J."/>
            <person name="Zhang Y."/>
            <person name="Li K."/>
            <person name="Lu H.F."/>
            <person name="Shi C."/>
            <person name="Zhu S.T."/>
            <person name="Xiao Z.Y."/>
            <person name="Nan H."/>
            <person name="Yue Y."/>
            <person name="Zhu X.G."/>
            <person name="Wu Y."/>
            <person name="Hong X.N."/>
            <person name="Fan G.Y."/>
            <person name="Tong Y."/>
            <person name="Zhang D."/>
            <person name="Mao C.L."/>
            <person name="Liu Y.L."/>
            <person name="Hao S.J."/>
            <person name="Liu W.Q."/>
            <person name="Lv M.Q."/>
            <person name="Zhang H.B."/>
            <person name="Liu Y."/>
            <person name="Hu-Tang G.R."/>
            <person name="Wang J.P."/>
            <person name="Wang J.H."/>
            <person name="Sun Y.H."/>
            <person name="Ni S.B."/>
            <person name="Chen W.B."/>
            <person name="Zhang X.C."/>
            <person name="Jiao Y.N."/>
            <person name="Eichler E.E."/>
            <person name="Li G.H."/>
            <person name="Liu X."/>
            <person name="Gao L.Z."/>
        </authorList>
    </citation>
    <scope>NUCLEOTIDE SEQUENCE [LARGE SCALE GENOMIC DNA]</scope>
    <source>
        <strain evidence="2">cv. GT1</strain>
        <tissue evidence="1">Leaf</tissue>
    </source>
</reference>
<organism evidence="1 2">
    <name type="scientific">Hevea brasiliensis</name>
    <name type="common">Para rubber tree</name>
    <name type="synonym">Siphonia brasiliensis</name>
    <dbReference type="NCBI Taxonomy" id="3981"/>
    <lineage>
        <taxon>Eukaryota</taxon>
        <taxon>Viridiplantae</taxon>
        <taxon>Streptophyta</taxon>
        <taxon>Embryophyta</taxon>
        <taxon>Tracheophyta</taxon>
        <taxon>Spermatophyta</taxon>
        <taxon>Magnoliopsida</taxon>
        <taxon>eudicotyledons</taxon>
        <taxon>Gunneridae</taxon>
        <taxon>Pentapetalae</taxon>
        <taxon>rosids</taxon>
        <taxon>fabids</taxon>
        <taxon>Malpighiales</taxon>
        <taxon>Euphorbiaceae</taxon>
        <taxon>Crotonoideae</taxon>
        <taxon>Micrandreae</taxon>
        <taxon>Hevea</taxon>
    </lineage>
</organism>
<accession>A0A6A6L1N8</accession>
<evidence type="ECO:0000313" key="1">
    <source>
        <dbReference type="EMBL" id="KAF2295221.1"/>
    </source>
</evidence>
<dbReference type="AlphaFoldDB" id="A0A6A6L1N8"/>
<sequence length="166" mass="19614">MAGDFNDLLLHDEKVGRAYQPNCLINGFCRTVEFCGLFNVGFMGNKFTWEREAANSDHSALFMSLRVIIIRYAHKSFRFENSWLCEENIQDVVHSAWKEGDFGTFHDRVVHCGEVLKQCGLERKKLFKEKLRQSKQQMSRYRTLRDSQSIELYYTDHTTYLEVLRQ</sequence>
<proteinExistence type="predicted"/>
<evidence type="ECO:0008006" key="3">
    <source>
        <dbReference type="Google" id="ProtNLM"/>
    </source>
</evidence>
<gene>
    <name evidence="1" type="ORF">GH714_032198</name>
</gene>
<evidence type="ECO:0000313" key="2">
    <source>
        <dbReference type="Proteomes" id="UP000467840"/>
    </source>
</evidence>
<dbReference type="Proteomes" id="UP000467840">
    <property type="component" value="Chromosome 7"/>
</dbReference>
<dbReference type="EMBL" id="JAAGAX010000013">
    <property type="protein sequence ID" value="KAF2295221.1"/>
    <property type="molecule type" value="Genomic_DNA"/>
</dbReference>
<name>A0A6A6L1N8_HEVBR</name>